<organism evidence="1">
    <name type="scientific">marine sediment metagenome</name>
    <dbReference type="NCBI Taxonomy" id="412755"/>
    <lineage>
        <taxon>unclassified sequences</taxon>
        <taxon>metagenomes</taxon>
        <taxon>ecological metagenomes</taxon>
    </lineage>
</organism>
<comment type="caution">
    <text evidence="1">The sequence shown here is derived from an EMBL/GenBank/DDBJ whole genome shotgun (WGS) entry which is preliminary data.</text>
</comment>
<protein>
    <submittedName>
        <fullName evidence="1">Uncharacterized protein</fullName>
    </submittedName>
</protein>
<evidence type="ECO:0000313" key="1">
    <source>
        <dbReference type="EMBL" id="GAI25504.1"/>
    </source>
</evidence>
<proteinExistence type="predicted"/>
<accession>X1P3N1</accession>
<gene>
    <name evidence="1" type="ORF">S06H3_25976</name>
</gene>
<dbReference type="AlphaFoldDB" id="X1P3N1"/>
<dbReference type="EMBL" id="BARV01014985">
    <property type="protein sequence ID" value="GAI25504.1"/>
    <property type="molecule type" value="Genomic_DNA"/>
</dbReference>
<reference evidence="1" key="1">
    <citation type="journal article" date="2014" name="Front. Microbiol.">
        <title>High frequency of phylogenetically diverse reductive dehalogenase-homologous genes in deep subseafloor sedimentary metagenomes.</title>
        <authorList>
            <person name="Kawai M."/>
            <person name="Futagami T."/>
            <person name="Toyoda A."/>
            <person name="Takaki Y."/>
            <person name="Nishi S."/>
            <person name="Hori S."/>
            <person name="Arai W."/>
            <person name="Tsubouchi T."/>
            <person name="Morono Y."/>
            <person name="Uchiyama I."/>
            <person name="Ito T."/>
            <person name="Fujiyama A."/>
            <person name="Inagaki F."/>
            <person name="Takami H."/>
        </authorList>
    </citation>
    <scope>NUCLEOTIDE SEQUENCE</scope>
    <source>
        <strain evidence="1">Expedition CK06-06</strain>
    </source>
</reference>
<sequence length="49" mass="5754">MPSGRYCNKYTTLKGYILFKLKNLVRIPTVKSNIDLFIVQSGYMLRKIK</sequence>
<name>X1P3N1_9ZZZZ</name>